<reference evidence="2" key="1">
    <citation type="journal article" date="2023" name="Plant J.">
        <title>Genome sequences and population genomics provide insights into the demographic history, inbreeding, and mutation load of two 'living fossil' tree species of Dipteronia.</title>
        <authorList>
            <person name="Feng Y."/>
            <person name="Comes H.P."/>
            <person name="Chen J."/>
            <person name="Zhu S."/>
            <person name="Lu R."/>
            <person name="Zhang X."/>
            <person name="Li P."/>
            <person name="Qiu J."/>
            <person name="Olsen K.M."/>
            <person name="Qiu Y."/>
        </authorList>
    </citation>
    <scope>NUCLEOTIDE SEQUENCE</scope>
    <source>
        <strain evidence="2">NBL</strain>
    </source>
</reference>
<dbReference type="AlphaFoldDB" id="A0AAE0AKB0"/>
<dbReference type="Proteomes" id="UP001281410">
    <property type="component" value="Unassembled WGS sequence"/>
</dbReference>
<proteinExistence type="predicted"/>
<evidence type="ECO:0008006" key="4">
    <source>
        <dbReference type="Google" id="ProtNLM"/>
    </source>
</evidence>
<sequence>MMVKKDEMFWDGSKTEVRWLEKCAVGVLRSFDDVSSVNDRLTNEGLSFSSSYLGDKYVLWEFDSEKECCEFINNRFLWDDRFSIMEKWSSSITMKADMRWIKFMGVPLSWWNSKFFTEIGRLIGDPIMIDENCLSRRNLLWERVLVLIPDSKKSPDKIKVVSSRFSTTIVVEEEQTPVVVSWVDELIGLKKGKKKGGKGKVVIPVKKGGSIFQTVQIQNAQNKVSEKGEWFLEDQERDGECEVKGNGDSKDMRENGSRDDRMMEHYQCKKGKGTINIQAGQR</sequence>
<organism evidence="2 3">
    <name type="scientific">Dipteronia sinensis</name>
    <dbReference type="NCBI Taxonomy" id="43782"/>
    <lineage>
        <taxon>Eukaryota</taxon>
        <taxon>Viridiplantae</taxon>
        <taxon>Streptophyta</taxon>
        <taxon>Embryophyta</taxon>
        <taxon>Tracheophyta</taxon>
        <taxon>Spermatophyta</taxon>
        <taxon>Magnoliopsida</taxon>
        <taxon>eudicotyledons</taxon>
        <taxon>Gunneridae</taxon>
        <taxon>Pentapetalae</taxon>
        <taxon>rosids</taxon>
        <taxon>malvids</taxon>
        <taxon>Sapindales</taxon>
        <taxon>Sapindaceae</taxon>
        <taxon>Hippocastanoideae</taxon>
        <taxon>Acereae</taxon>
        <taxon>Dipteronia</taxon>
    </lineage>
</organism>
<evidence type="ECO:0000313" key="2">
    <source>
        <dbReference type="EMBL" id="KAK3219656.1"/>
    </source>
</evidence>
<evidence type="ECO:0000313" key="3">
    <source>
        <dbReference type="Proteomes" id="UP001281410"/>
    </source>
</evidence>
<dbReference type="EMBL" id="JANJYJ010000004">
    <property type="protein sequence ID" value="KAK3219656.1"/>
    <property type="molecule type" value="Genomic_DNA"/>
</dbReference>
<dbReference type="PANTHER" id="PTHR34427:SF5">
    <property type="entry name" value="DUF4283 DOMAIN-CONTAINING PROTEIN"/>
    <property type="match status" value="1"/>
</dbReference>
<protein>
    <recommendedName>
        <fullName evidence="4">DUF4283 domain-containing protein</fullName>
    </recommendedName>
</protein>
<gene>
    <name evidence="2" type="ORF">Dsin_013626</name>
</gene>
<evidence type="ECO:0000256" key="1">
    <source>
        <dbReference type="SAM" id="MobiDB-lite"/>
    </source>
</evidence>
<accession>A0AAE0AKB0</accession>
<name>A0AAE0AKB0_9ROSI</name>
<feature type="region of interest" description="Disordered" evidence="1">
    <location>
        <begin position="238"/>
        <end position="261"/>
    </location>
</feature>
<keyword evidence="3" id="KW-1185">Reference proteome</keyword>
<comment type="caution">
    <text evidence="2">The sequence shown here is derived from an EMBL/GenBank/DDBJ whole genome shotgun (WGS) entry which is preliminary data.</text>
</comment>
<dbReference type="PANTHER" id="PTHR34427">
    <property type="entry name" value="DUF4283 DOMAIN PROTEIN"/>
    <property type="match status" value="1"/>
</dbReference>